<dbReference type="PIRSF" id="PIRSF000097">
    <property type="entry name" value="AKR"/>
    <property type="match status" value="1"/>
</dbReference>
<dbReference type="InterPro" id="IPR036812">
    <property type="entry name" value="NAD(P)_OxRdtase_dom_sf"/>
</dbReference>
<dbReference type="PROSITE" id="PS00798">
    <property type="entry name" value="ALDOKETO_REDUCTASE_1"/>
    <property type="match status" value="1"/>
</dbReference>
<evidence type="ECO:0000256" key="5">
    <source>
        <dbReference type="PIRSR" id="PIRSR000097-2"/>
    </source>
</evidence>
<dbReference type="FunFam" id="3.20.20.100:FF:000006">
    <property type="entry name" value="Aldo-keto reductase family 1 member A1"/>
    <property type="match status" value="1"/>
</dbReference>
<keyword evidence="3" id="KW-0560">Oxidoreductase</keyword>
<dbReference type="GO" id="GO:0016491">
    <property type="term" value="F:oxidoreductase activity"/>
    <property type="evidence" value="ECO:0007669"/>
    <property type="project" value="UniProtKB-KW"/>
</dbReference>
<dbReference type="PANTHER" id="PTHR43827:SF14">
    <property type="entry name" value="NADP-DEPENDENT OXIDOREDUCTASE DOMAIN-CONTAINING PROTEIN"/>
    <property type="match status" value="1"/>
</dbReference>
<evidence type="ECO:0000313" key="9">
    <source>
        <dbReference type="Proteomes" id="UP000274131"/>
    </source>
</evidence>
<dbReference type="AlphaFoldDB" id="A0A0N4UUS9"/>
<dbReference type="InterPro" id="IPR018170">
    <property type="entry name" value="Aldo/ket_reductase_CS"/>
</dbReference>
<evidence type="ECO:0000256" key="4">
    <source>
        <dbReference type="PIRSR" id="PIRSR000097-1"/>
    </source>
</evidence>
<evidence type="ECO:0000313" key="8">
    <source>
        <dbReference type="EMBL" id="VDD85728.1"/>
    </source>
</evidence>
<accession>A0A0N4UUS9</accession>
<dbReference type="PROSITE" id="PS00062">
    <property type="entry name" value="ALDOKETO_REDUCTASE_2"/>
    <property type="match status" value="1"/>
</dbReference>
<dbReference type="Gene3D" id="3.20.20.100">
    <property type="entry name" value="NADP-dependent oxidoreductase domain"/>
    <property type="match status" value="1"/>
</dbReference>
<dbReference type="PROSITE" id="PS00063">
    <property type="entry name" value="ALDOKETO_REDUCTASE_3"/>
    <property type="match status" value="1"/>
</dbReference>
<evidence type="ECO:0000256" key="6">
    <source>
        <dbReference type="PIRSR" id="PIRSR000097-3"/>
    </source>
</evidence>
<dbReference type="STRING" id="51028.A0A0N4UUS9"/>
<feature type="site" description="Lowers pKa of active site Tyr" evidence="6">
    <location>
        <position position="78"/>
    </location>
</feature>
<evidence type="ECO:0000256" key="2">
    <source>
        <dbReference type="ARBA" id="ARBA00022857"/>
    </source>
</evidence>
<keyword evidence="2" id="KW-0521">NADP</keyword>
<dbReference type="OrthoDB" id="416253at2759"/>
<comment type="similarity">
    <text evidence="1">Belongs to the aldo/keto reductase family.</text>
</comment>
<evidence type="ECO:0000256" key="1">
    <source>
        <dbReference type="ARBA" id="ARBA00007905"/>
    </source>
</evidence>
<dbReference type="InterPro" id="IPR020471">
    <property type="entry name" value="AKR"/>
</dbReference>
<protein>
    <submittedName>
        <fullName evidence="10">Aldo_ket_red domain-containing protein</fullName>
    </submittedName>
</protein>
<feature type="domain" description="NADP-dependent oxidoreductase" evidence="7">
    <location>
        <begin position="16"/>
        <end position="293"/>
    </location>
</feature>
<dbReference type="PANTHER" id="PTHR43827">
    <property type="entry name" value="2,5-DIKETO-D-GLUCONIC ACID REDUCTASE"/>
    <property type="match status" value="1"/>
</dbReference>
<feature type="active site" description="Proton donor" evidence="4">
    <location>
        <position position="49"/>
    </location>
</feature>
<dbReference type="Pfam" id="PF00248">
    <property type="entry name" value="Aldo_ket_red"/>
    <property type="match status" value="1"/>
</dbReference>
<feature type="binding site" evidence="5">
    <location>
        <position position="111"/>
    </location>
    <ligand>
        <name>substrate</name>
    </ligand>
</feature>
<evidence type="ECO:0000313" key="10">
    <source>
        <dbReference type="WBParaSite" id="EVEC_0000116301-mRNA-1"/>
    </source>
</evidence>
<keyword evidence="9" id="KW-1185">Reference proteome</keyword>
<dbReference type="Proteomes" id="UP000274131">
    <property type="component" value="Unassembled WGS sequence"/>
</dbReference>
<evidence type="ECO:0000256" key="3">
    <source>
        <dbReference type="ARBA" id="ARBA00023002"/>
    </source>
</evidence>
<evidence type="ECO:0000259" key="7">
    <source>
        <dbReference type="Pfam" id="PF00248"/>
    </source>
</evidence>
<name>A0A0N4UUS9_ENTVE</name>
<dbReference type="InterPro" id="IPR023210">
    <property type="entry name" value="NADP_OxRdtase_dom"/>
</dbReference>
<gene>
    <name evidence="8" type="ORF">EVEC_LOCUS871</name>
</gene>
<reference evidence="10" key="1">
    <citation type="submission" date="2017-02" db="UniProtKB">
        <authorList>
            <consortium name="WormBaseParasite"/>
        </authorList>
    </citation>
    <scope>IDENTIFICATION</scope>
</reference>
<dbReference type="WBParaSite" id="EVEC_0000116301-mRNA-1">
    <property type="protein sequence ID" value="EVEC_0000116301-mRNA-1"/>
    <property type="gene ID" value="EVEC_0000116301"/>
</dbReference>
<dbReference type="SUPFAM" id="SSF51430">
    <property type="entry name" value="NAD(P)-linked oxidoreductase"/>
    <property type="match status" value="1"/>
</dbReference>
<reference evidence="8 9" key="2">
    <citation type="submission" date="2018-10" db="EMBL/GenBank/DDBJ databases">
        <authorList>
            <consortium name="Pathogen Informatics"/>
        </authorList>
    </citation>
    <scope>NUCLEOTIDE SEQUENCE [LARGE SCALE GENOMIC DNA]</scope>
</reference>
<sequence>MSHCMELNNGEKMPSMGLGTWNSKTGEVENAVKVALNSGYRLLDCALCYGNQKEIGNALKEVFNEGKIKREDVFITTKLWNSFHSFERAKKSIDDMLAEMQLDYFNLLLIHWPQAYEEGGDLFPMEADGVHVKKADVDYLETWKALEEAYKAKKVRAIGLSNFNHKQIQRVIDNAEVKPSVLQVELHPYFQQKKIRDFCKEKNLAITAYSPLGNPNMPIFRNKGDPNILEDPTIVKIAAAHSKTPAQVCLRWAIQNNISVIPKSSSEKRIKENFDIFNFTLSAEEVKQIDGLDRNWRIVSVTRDNTHKHYPFNEEY</sequence>
<dbReference type="PRINTS" id="PR00069">
    <property type="entry name" value="ALDKETRDTASE"/>
</dbReference>
<dbReference type="EMBL" id="UXUI01007144">
    <property type="protein sequence ID" value="VDD85728.1"/>
    <property type="molecule type" value="Genomic_DNA"/>
</dbReference>
<proteinExistence type="inferred from homology"/>
<organism evidence="10">
    <name type="scientific">Enterobius vermicularis</name>
    <name type="common">Human pinworm</name>
    <dbReference type="NCBI Taxonomy" id="51028"/>
    <lineage>
        <taxon>Eukaryota</taxon>
        <taxon>Metazoa</taxon>
        <taxon>Ecdysozoa</taxon>
        <taxon>Nematoda</taxon>
        <taxon>Chromadorea</taxon>
        <taxon>Rhabditida</taxon>
        <taxon>Spirurina</taxon>
        <taxon>Oxyuridomorpha</taxon>
        <taxon>Oxyuroidea</taxon>
        <taxon>Oxyuridae</taxon>
        <taxon>Enterobius</taxon>
    </lineage>
</organism>